<dbReference type="Gene3D" id="3.40.630.30">
    <property type="match status" value="1"/>
</dbReference>
<dbReference type="EMBL" id="JAIRBB010000014">
    <property type="protein sequence ID" value="MCG2431942.1"/>
    <property type="molecule type" value="Genomic_DNA"/>
</dbReference>
<protein>
    <submittedName>
        <fullName evidence="1">GNAT family N-acetyltransferase</fullName>
    </submittedName>
</protein>
<evidence type="ECO:0000313" key="1">
    <source>
        <dbReference type="EMBL" id="MCG2431942.1"/>
    </source>
</evidence>
<comment type="caution">
    <text evidence="1">The sequence shown here is derived from an EMBL/GenBank/DDBJ whole genome shotgun (WGS) entry which is preliminary data.</text>
</comment>
<dbReference type="SUPFAM" id="SSF55729">
    <property type="entry name" value="Acyl-CoA N-acyltransferases (Nat)"/>
    <property type="match status" value="1"/>
</dbReference>
<reference evidence="1" key="1">
    <citation type="submission" date="2021-09" db="EMBL/GenBank/DDBJ databases">
        <title>Genome of Aequorivita sp. strain F64183.</title>
        <authorList>
            <person name="Wang Y."/>
        </authorList>
    </citation>
    <scope>NUCLEOTIDE SEQUENCE</scope>
    <source>
        <strain evidence="1">F64183</strain>
    </source>
</reference>
<accession>A0A9X1R4T8</accession>
<proteinExistence type="predicted"/>
<dbReference type="Proteomes" id="UP001139462">
    <property type="component" value="Unassembled WGS sequence"/>
</dbReference>
<organism evidence="1 2">
    <name type="scientific">Aequorivita xiaoshiensis</name>
    <dbReference type="NCBI Taxonomy" id="2874476"/>
    <lineage>
        <taxon>Bacteria</taxon>
        <taxon>Pseudomonadati</taxon>
        <taxon>Bacteroidota</taxon>
        <taxon>Flavobacteriia</taxon>
        <taxon>Flavobacteriales</taxon>
        <taxon>Flavobacteriaceae</taxon>
        <taxon>Aequorivita</taxon>
    </lineage>
</organism>
<sequence length="335" mass="38476">MSFLKAKSLDTSTFTVKKYAPEDKALWNNFVMSSKNGTFLFHRAFMDYHSDRFEDHSLIVYKKNKVVGVFPANVIENKVYSHQGLSYGGIILKTSVKFKETALIFKSILKYLDEAEIAEVSIKQTPRIYHRVPSDELDWLLNIVEAKPYRVDLLCVIDNRNPIKIASNRMEGVKKGINQNLKIEETDDFEAFWNQILIPNLSQKHGASPVHSLAEIKLLANSFPKNIKQFNVYKDTVIVGGATIFETDTVAHAQYISANQDKQQLGTLDFLFKYLLRERFAKKLYFDFGASNENQGKNINEGLLYWKECFGGRSIAQSFYKVKTSNYKNLESIFV</sequence>
<dbReference type="InterPro" id="IPR016181">
    <property type="entry name" value="Acyl_CoA_acyltransferase"/>
</dbReference>
<gene>
    <name evidence="1" type="ORF">K8344_12490</name>
</gene>
<evidence type="ECO:0000313" key="2">
    <source>
        <dbReference type="Proteomes" id="UP001139462"/>
    </source>
</evidence>
<dbReference type="AlphaFoldDB" id="A0A9X1R4T8"/>
<keyword evidence="2" id="KW-1185">Reference proteome</keyword>
<dbReference type="RefSeq" id="WP_237609020.1">
    <property type="nucleotide sequence ID" value="NZ_JAIRBB010000014.1"/>
</dbReference>
<name>A0A9X1R4T8_9FLAO</name>